<gene>
    <name evidence="2" type="ORF">U0070_014324</name>
</gene>
<dbReference type="AlphaFoldDB" id="A0AAW0IS90"/>
<feature type="region of interest" description="Disordered" evidence="1">
    <location>
        <begin position="1"/>
        <end position="24"/>
    </location>
</feature>
<keyword evidence="3" id="KW-1185">Reference proteome</keyword>
<protein>
    <submittedName>
        <fullName evidence="2">Uncharacterized protein</fullName>
    </submittedName>
</protein>
<comment type="caution">
    <text evidence="2">The sequence shown here is derived from an EMBL/GenBank/DDBJ whole genome shotgun (WGS) entry which is preliminary data.</text>
</comment>
<reference evidence="2 3" key="1">
    <citation type="journal article" date="2023" name="bioRxiv">
        <title>Conserved and derived expression patterns and positive selection on dental genes reveal complex evolutionary context of ever-growing rodent molars.</title>
        <authorList>
            <person name="Calamari Z.T."/>
            <person name="Song A."/>
            <person name="Cohen E."/>
            <person name="Akter M."/>
            <person name="Roy R.D."/>
            <person name="Hallikas O."/>
            <person name="Christensen M.M."/>
            <person name="Li P."/>
            <person name="Marangoni P."/>
            <person name="Jernvall J."/>
            <person name="Klein O.D."/>
        </authorList>
    </citation>
    <scope>NUCLEOTIDE SEQUENCE [LARGE SCALE GENOMIC DNA]</scope>
    <source>
        <strain evidence="2">V071</strain>
    </source>
</reference>
<feature type="compositionally biased region" description="Basic and acidic residues" evidence="1">
    <location>
        <begin position="173"/>
        <end position="183"/>
    </location>
</feature>
<dbReference type="Proteomes" id="UP001488838">
    <property type="component" value="Unassembled WGS sequence"/>
</dbReference>
<dbReference type="EMBL" id="JBBHLL010000098">
    <property type="protein sequence ID" value="KAK7816981.1"/>
    <property type="molecule type" value="Genomic_DNA"/>
</dbReference>
<name>A0AAW0IS90_MYOGA</name>
<sequence length="194" mass="20956">MQDKLTTQKAGNQTPPSPSLHLGGKGTTTCSNLWLLSCLSNLRFPLPPLASSRGHPLCRAPGQGHRRAILECARHCASQPAPRWGPSGHCRTAQLGVLVRSRSSGGDAAEPLQECVSLLADSDKTPRLALVYSQELMAGDRAKHCELDQEKYDAHDNVKIICLGDSAVGKSKYDGRLGKKKESQNGLIRKVPQK</sequence>
<evidence type="ECO:0000256" key="1">
    <source>
        <dbReference type="SAM" id="MobiDB-lite"/>
    </source>
</evidence>
<feature type="region of interest" description="Disordered" evidence="1">
    <location>
        <begin position="173"/>
        <end position="194"/>
    </location>
</feature>
<organism evidence="2 3">
    <name type="scientific">Myodes glareolus</name>
    <name type="common">Bank vole</name>
    <name type="synonym">Clethrionomys glareolus</name>
    <dbReference type="NCBI Taxonomy" id="447135"/>
    <lineage>
        <taxon>Eukaryota</taxon>
        <taxon>Metazoa</taxon>
        <taxon>Chordata</taxon>
        <taxon>Craniata</taxon>
        <taxon>Vertebrata</taxon>
        <taxon>Euteleostomi</taxon>
        <taxon>Mammalia</taxon>
        <taxon>Eutheria</taxon>
        <taxon>Euarchontoglires</taxon>
        <taxon>Glires</taxon>
        <taxon>Rodentia</taxon>
        <taxon>Myomorpha</taxon>
        <taxon>Muroidea</taxon>
        <taxon>Cricetidae</taxon>
        <taxon>Arvicolinae</taxon>
        <taxon>Myodes</taxon>
    </lineage>
</organism>
<feature type="compositionally biased region" description="Polar residues" evidence="1">
    <location>
        <begin position="1"/>
        <end position="14"/>
    </location>
</feature>
<evidence type="ECO:0000313" key="3">
    <source>
        <dbReference type="Proteomes" id="UP001488838"/>
    </source>
</evidence>
<proteinExistence type="predicted"/>
<evidence type="ECO:0000313" key="2">
    <source>
        <dbReference type="EMBL" id="KAK7816981.1"/>
    </source>
</evidence>
<accession>A0AAW0IS90</accession>